<dbReference type="EMBL" id="CM029052">
    <property type="protein sequence ID" value="KAG2559153.1"/>
    <property type="molecule type" value="Genomic_DNA"/>
</dbReference>
<proteinExistence type="inferred from homology"/>
<evidence type="ECO:0000256" key="2">
    <source>
        <dbReference type="ARBA" id="ARBA00001947"/>
    </source>
</evidence>
<organism evidence="13 14">
    <name type="scientific">Panicum virgatum</name>
    <name type="common">Blackwell switchgrass</name>
    <dbReference type="NCBI Taxonomy" id="38727"/>
    <lineage>
        <taxon>Eukaryota</taxon>
        <taxon>Viridiplantae</taxon>
        <taxon>Streptophyta</taxon>
        <taxon>Embryophyta</taxon>
        <taxon>Tracheophyta</taxon>
        <taxon>Spermatophyta</taxon>
        <taxon>Magnoliopsida</taxon>
        <taxon>Liliopsida</taxon>
        <taxon>Poales</taxon>
        <taxon>Poaceae</taxon>
        <taxon>PACMAD clade</taxon>
        <taxon>Panicoideae</taxon>
        <taxon>Panicodae</taxon>
        <taxon>Paniceae</taxon>
        <taxon>Panicinae</taxon>
        <taxon>Panicum</taxon>
        <taxon>Panicum sect. Hiantes</taxon>
    </lineage>
</organism>
<feature type="region of interest" description="Disordered" evidence="11">
    <location>
        <begin position="1"/>
        <end position="51"/>
    </location>
</feature>
<keyword evidence="6" id="KW-0479">Metal-binding</keyword>
<keyword evidence="10" id="KW-0862">Zinc</keyword>
<reference evidence="13" key="1">
    <citation type="submission" date="2020-05" db="EMBL/GenBank/DDBJ databases">
        <title>WGS assembly of Panicum virgatum.</title>
        <authorList>
            <person name="Lovell J.T."/>
            <person name="Jenkins J."/>
            <person name="Shu S."/>
            <person name="Juenger T.E."/>
            <person name="Schmutz J."/>
        </authorList>
    </citation>
    <scope>NUCLEOTIDE SEQUENCE</scope>
    <source>
        <strain evidence="13">AP13</strain>
    </source>
</reference>
<dbReference type="InterPro" id="IPR031127">
    <property type="entry name" value="E3_UB_ligase_RBR"/>
</dbReference>
<evidence type="ECO:0000256" key="10">
    <source>
        <dbReference type="ARBA" id="ARBA00022833"/>
    </source>
</evidence>
<dbReference type="Gene3D" id="3.30.40.10">
    <property type="entry name" value="Zinc/RING finger domain, C3HC4 (zinc finger)"/>
    <property type="match status" value="1"/>
</dbReference>
<feature type="domain" description="RING-type" evidence="12">
    <location>
        <begin position="171"/>
        <end position="366"/>
    </location>
</feature>
<keyword evidence="14" id="KW-1185">Reference proteome</keyword>
<gene>
    <name evidence="13" type="ORF">PVAP13_8NG314400</name>
</gene>
<dbReference type="GO" id="GO:0016567">
    <property type="term" value="P:protein ubiquitination"/>
    <property type="evidence" value="ECO:0007669"/>
    <property type="project" value="InterPro"/>
</dbReference>
<keyword evidence="7" id="KW-0677">Repeat</keyword>
<sequence length="558" mass="61205">MASGDDSDSVGGESSRYKRHDDGDCLEDDGDCLEDDGESGSHSGSSVSGDCCSDDEDDVYYYEYDDDGSDYAIAGYLEPCISDAENTKVEAAAPSPYLVLTEEEVLRRQADDTAKVADVLSIPPAFAAFLLRRYRWIPSSLQDEWFSDERRVRDAAGLPADGAVATALSAAPLACAICFDTFPAGRTRSAACSAHFYCDECWRGYIRAAVEDGPRCLSLRCPDPACSAAVVRELVDASGGRIKWCPGPGCAHAVEFLGCAGDDDDAAATDVLCRCRHGFCWRCGEEAHRPVSCATVRTWLAKNKSDSETANWVLANTKHCPKCRRAIVKNQGCNHMSFPPPCGHHFCWLCFKPAGTRGHYACDVYRQLPPDGAGGEAETEEEATARQARASLDRYARTWTGNLRSLEKVRQDMDELERPSVLEGMAAAVGLSAVTGLDFMVEAYEQIARGRRVLRWSHAYGYYLDPARDGKKRELFDYLQGEASAALERLHKLAEVDRKEVFSSKDGEAAAAADVAVARRFKDYRDTMVNLTVVTRTFMGHLVKAFETDPCEVYAVNI</sequence>
<dbReference type="Pfam" id="PF01485">
    <property type="entry name" value="IBR"/>
    <property type="match status" value="1"/>
</dbReference>
<keyword evidence="8" id="KW-0863">Zinc-finger</keyword>
<evidence type="ECO:0000256" key="4">
    <source>
        <dbReference type="ARBA" id="ARBA00012251"/>
    </source>
</evidence>
<evidence type="ECO:0000256" key="7">
    <source>
        <dbReference type="ARBA" id="ARBA00022737"/>
    </source>
</evidence>
<comment type="cofactor">
    <cofactor evidence="2">
        <name>Zn(2+)</name>
        <dbReference type="ChEBI" id="CHEBI:29105"/>
    </cofactor>
</comment>
<dbReference type="Proteomes" id="UP000823388">
    <property type="component" value="Chromosome 8N"/>
</dbReference>
<protein>
    <recommendedName>
        <fullName evidence="4">RBR-type E3 ubiquitin transferase</fullName>
        <ecNumber evidence="4">2.3.2.31</ecNumber>
    </recommendedName>
</protein>
<dbReference type="InterPro" id="IPR002867">
    <property type="entry name" value="IBR_dom"/>
</dbReference>
<feature type="compositionally biased region" description="Acidic residues" evidence="11">
    <location>
        <begin position="24"/>
        <end position="38"/>
    </location>
</feature>
<evidence type="ECO:0000256" key="8">
    <source>
        <dbReference type="ARBA" id="ARBA00022771"/>
    </source>
</evidence>
<keyword evidence="9" id="KW-0833">Ubl conjugation pathway</keyword>
<evidence type="ECO:0000256" key="6">
    <source>
        <dbReference type="ARBA" id="ARBA00022723"/>
    </source>
</evidence>
<dbReference type="SMART" id="SM00647">
    <property type="entry name" value="IBR"/>
    <property type="match status" value="2"/>
</dbReference>
<dbReference type="CDD" id="cd20346">
    <property type="entry name" value="BRcat_RBR_ANKIB1"/>
    <property type="match status" value="1"/>
</dbReference>
<evidence type="ECO:0000259" key="12">
    <source>
        <dbReference type="PROSITE" id="PS51873"/>
    </source>
</evidence>
<dbReference type="SUPFAM" id="SSF57850">
    <property type="entry name" value="RING/U-box"/>
    <property type="match status" value="3"/>
</dbReference>
<dbReference type="Gene3D" id="1.20.120.1750">
    <property type="match status" value="1"/>
</dbReference>
<accession>A0A8T0PBG6</accession>
<dbReference type="Pfam" id="PF22191">
    <property type="entry name" value="IBR_1"/>
    <property type="match status" value="1"/>
</dbReference>
<dbReference type="GO" id="GO:0061630">
    <property type="term" value="F:ubiquitin protein ligase activity"/>
    <property type="evidence" value="ECO:0007669"/>
    <property type="project" value="UniProtKB-EC"/>
</dbReference>
<evidence type="ECO:0000256" key="1">
    <source>
        <dbReference type="ARBA" id="ARBA00001798"/>
    </source>
</evidence>
<comment type="similarity">
    <text evidence="3">Belongs to the RBR family. Ariadne subfamily.</text>
</comment>
<evidence type="ECO:0000256" key="3">
    <source>
        <dbReference type="ARBA" id="ARBA00005884"/>
    </source>
</evidence>
<dbReference type="InterPro" id="IPR044066">
    <property type="entry name" value="TRIAD_supradom"/>
</dbReference>
<keyword evidence="5" id="KW-0808">Transferase</keyword>
<name>A0A8T0PBG6_PANVG</name>
<evidence type="ECO:0000313" key="13">
    <source>
        <dbReference type="EMBL" id="KAG2559153.1"/>
    </source>
</evidence>
<comment type="catalytic activity">
    <reaction evidence="1">
        <text>[E2 ubiquitin-conjugating enzyme]-S-ubiquitinyl-L-cysteine + [acceptor protein]-L-lysine = [E2 ubiquitin-conjugating enzyme]-L-cysteine + [acceptor protein]-N(6)-ubiquitinyl-L-lysine.</text>
        <dbReference type="EC" id="2.3.2.31"/>
    </reaction>
</comment>
<evidence type="ECO:0000256" key="5">
    <source>
        <dbReference type="ARBA" id="ARBA00022679"/>
    </source>
</evidence>
<dbReference type="PANTHER" id="PTHR11685">
    <property type="entry name" value="RBR FAMILY RING FINGER AND IBR DOMAIN-CONTAINING"/>
    <property type="match status" value="1"/>
</dbReference>
<evidence type="ECO:0000313" key="14">
    <source>
        <dbReference type="Proteomes" id="UP000823388"/>
    </source>
</evidence>
<dbReference type="EC" id="2.3.2.31" evidence="4"/>
<evidence type="ECO:0000256" key="9">
    <source>
        <dbReference type="ARBA" id="ARBA00022786"/>
    </source>
</evidence>
<dbReference type="InterPro" id="IPR013083">
    <property type="entry name" value="Znf_RING/FYVE/PHD"/>
</dbReference>
<dbReference type="FunFam" id="1.20.120.1750:FF:000027">
    <property type="entry name" value="RBR-type E3 ubiquitin transferase"/>
    <property type="match status" value="1"/>
</dbReference>
<dbReference type="PROSITE" id="PS51873">
    <property type="entry name" value="TRIAD"/>
    <property type="match status" value="1"/>
</dbReference>
<dbReference type="GO" id="GO:0008270">
    <property type="term" value="F:zinc ion binding"/>
    <property type="evidence" value="ECO:0007669"/>
    <property type="project" value="UniProtKB-KW"/>
</dbReference>
<feature type="compositionally biased region" description="Low complexity" evidence="11">
    <location>
        <begin position="40"/>
        <end position="51"/>
    </location>
</feature>
<comment type="caution">
    <text evidence="13">The sequence shown here is derived from an EMBL/GenBank/DDBJ whole genome shotgun (WGS) entry which is preliminary data.</text>
</comment>
<dbReference type="AlphaFoldDB" id="A0A8T0PBG6"/>
<evidence type="ECO:0000256" key="11">
    <source>
        <dbReference type="SAM" id="MobiDB-lite"/>
    </source>
</evidence>